<comment type="caution">
    <text evidence="3">The sequence shown here is derived from an EMBL/GenBank/DDBJ whole genome shotgun (WGS) entry which is preliminary data.</text>
</comment>
<evidence type="ECO:0000259" key="2">
    <source>
        <dbReference type="PROSITE" id="PS50011"/>
    </source>
</evidence>
<dbReference type="PANTHER" id="PTHR46146:SF17">
    <property type="entry name" value="PROTEIN KINASE DOMAIN-CONTAINING PROTEIN"/>
    <property type="match status" value="1"/>
</dbReference>
<protein>
    <recommendedName>
        <fullName evidence="2">Protein kinase domain-containing protein</fullName>
    </recommendedName>
</protein>
<gene>
    <name evidence="3" type="ORF">HU200_048766</name>
</gene>
<dbReference type="InterPro" id="IPR036537">
    <property type="entry name" value="Adaptor_Cbl_N_dom_sf"/>
</dbReference>
<dbReference type="GO" id="GO:0004672">
    <property type="term" value="F:protein kinase activity"/>
    <property type="evidence" value="ECO:0007669"/>
    <property type="project" value="InterPro"/>
</dbReference>
<dbReference type="PROSITE" id="PS50011">
    <property type="entry name" value="PROTEIN_KINASE_DOM"/>
    <property type="match status" value="1"/>
</dbReference>
<dbReference type="CDD" id="cd21037">
    <property type="entry name" value="MLKL_NTD"/>
    <property type="match status" value="1"/>
</dbReference>
<evidence type="ECO:0000313" key="3">
    <source>
        <dbReference type="EMBL" id="KAF8673216.1"/>
    </source>
</evidence>
<sequence>MWPLLGNAATVVQLTGVDPLGLINMIRQAAQTAKQNKADCEHLARRTDELVELVTILRARGRVEPEAARTLAALDETLVEAHQLVVSCQGHGFMPRLFKAGRNSDKFKDVYKKLDACLRNFPLISHIIINRRLDAITMATNNGGGGCGAPRLDTTSTTTTAMVVAEEDSAAAHGVEVFTLAEVTVATDNFAVMLGAGDSGTVYKGTLHDGRHVAVKRLNRSVVRRGAEDAFGMELAILAPLRHHHIVRLLGRCAEDGDLIVVTELMTNGSLHDHLHGHRHSSPVTLTWKARVEVLLGAARGVEHLHRRAVPLVIHGGVSSSHVLLGDDDSWAGAPRLTGFAASVWRAAGVDSQPVTAIAGAGAYGYADPEFLCTGRIKPGSDVYGLGVVMLEVLTGKPPVMSVWDERAQSTTAPVTLVSFALPSVEAGRLVDVLDRRPVVAPAPWQLEPLEMVAAMAARCLCLHGDNRPGISEVVVNLERALQLICTRGNF</sequence>
<dbReference type="GO" id="GO:0007166">
    <property type="term" value="P:cell surface receptor signaling pathway"/>
    <property type="evidence" value="ECO:0007669"/>
    <property type="project" value="InterPro"/>
</dbReference>
<dbReference type="Gene3D" id="3.30.200.20">
    <property type="entry name" value="Phosphorylase Kinase, domain 1"/>
    <property type="match status" value="1"/>
</dbReference>
<dbReference type="Pfam" id="PF22215">
    <property type="entry name" value="MLKL_N"/>
    <property type="match status" value="1"/>
</dbReference>
<dbReference type="EMBL" id="JACEFO010002208">
    <property type="protein sequence ID" value="KAF8673216.1"/>
    <property type="molecule type" value="Genomic_DNA"/>
</dbReference>
<dbReference type="PROSITE" id="PS00107">
    <property type="entry name" value="PROTEIN_KINASE_ATP"/>
    <property type="match status" value="1"/>
</dbReference>
<dbReference type="SUPFAM" id="SSF56112">
    <property type="entry name" value="Protein kinase-like (PK-like)"/>
    <property type="match status" value="1"/>
</dbReference>
<proteinExistence type="predicted"/>
<dbReference type="InterPro" id="IPR054000">
    <property type="entry name" value="MLKL_N"/>
</dbReference>
<dbReference type="OrthoDB" id="604067at2759"/>
<keyword evidence="1" id="KW-0067">ATP-binding</keyword>
<feature type="domain" description="Protein kinase" evidence="2">
    <location>
        <begin position="188"/>
        <end position="482"/>
    </location>
</feature>
<organism evidence="3 4">
    <name type="scientific">Digitaria exilis</name>
    <dbReference type="NCBI Taxonomy" id="1010633"/>
    <lineage>
        <taxon>Eukaryota</taxon>
        <taxon>Viridiplantae</taxon>
        <taxon>Streptophyta</taxon>
        <taxon>Embryophyta</taxon>
        <taxon>Tracheophyta</taxon>
        <taxon>Spermatophyta</taxon>
        <taxon>Magnoliopsida</taxon>
        <taxon>Liliopsida</taxon>
        <taxon>Poales</taxon>
        <taxon>Poaceae</taxon>
        <taxon>PACMAD clade</taxon>
        <taxon>Panicoideae</taxon>
        <taxon>Panicodae</taxon>
        <taxon>Paniceae</taxon>
        <taxon>Anthephorinae</taxon>
        <taxon>Digitaria</taxon>
    </lineage>
</organism>
<reference evidence="3" key="1">
    <citation type="submission" date="2020-07" db="EMBL/GenBank/DDBJ databases">
        <title>Genome sequence and genetic diversity analysis of an under-domesticated orphan crop, white fonio (Digitaria exilis).</title>
        <authorList>
            <person name="Bennetzen J.L."/>
            <person name="Chen S."/>
            <person name="Ma X."/>
            <person name="Wang X."/>
            <person name="Yssel A.E.J."/>
            <person name="Chaluvadi S.R."/>
            <person name="Johnson M."/>
            <person name="Gangashetty P."/>
            <person name="Hamidou F."/>
            <person name="Sanogo M.D."/>
            <person name="Zwaenepoel A."/>
            <person name="Wallace J."/>
            <person name="Van De Peer Y."/>
            <person name="Van Deynze A."/>
        </authorList>
    </citation>
    <scope>NUCLEOTIDE SEQUENCE</scope>
    <source>
        <tissue evidence="3">Leaves</tissue>
    </source>
</reference>
<name>A0A835AZY6_9POAL</name>
<dbReference type="InterPro" id="IPR011009">
    <property type="entry name" value="Kinase-like_dom_sf"/>
</dbReference>
<dbReference type="GO" id="GO:0005524">
    <property type="term" value="F:ATP binding"/>
    <property type="evidence" value="ECO:0007669"/>
    <property type="project" value="UniProtKB-UniRule"/>
</dbReference>
<dbReference type="Gene3D" id="1.10.510.10">
    <property type="entry name" value="Transferase(Phosphotransferase) domain 1"/>
    <property type="match status" value="1"/>
</dbReference>
<dbReference type="InterPro" id="IPR000719">
    <property type="entry name" value="Prot_kinase_dom"/>
</dbReference>
<dbReference type="PANTHER" id="PTHR46146">
    <property type="entry name" value="SERINE/THREONINE-PROTEIN KINASE-LIKE PROTEIN CCR4"/>
    <property type="match status" value="1"/>
</dbReference>
<evidence type="ECO:0000313" key="4">
    <source>
        <dbReference type="Proteomes" id="UP000636709"/>
    </source>
</evidence>
<keyword evidence="1" id="KW-0547">Nucleotide-binding</keyword>
<dbReference type="InterPro" id="IPR059179">
    <property type="entry name" value="MLKL-like_MCAfunc"/>
</dbReference>
<dbReference type="InterPro" id="IPR017441">
    <property type="entry name" value="Protein_kinase_ATP_BS"/>
</dbReference>
<keyword evidence="4" id="KW-1185">Reference proteome</keyword>
<dbReference type="Gene3D" id="1.20.930.20">
    <property type="entry name" value="Adaptor protein Cbl, N-terminal domain"/>
    <property type="match status" value="1"/>
</dbReference>
<feature type="binding site" evidence="1">
    <location>
        <position position="216"/>
    </location>
    <ligand>
        <name>ATP</name>
        <dbReference type="ChEBI" id="CHEBI:30616"/>
    </ligand>
</feature>
<dbReference type="Pfam" id="PF07714">
    <property type="entry name" value="PK_Tyr_Ser-Thr"/>
    <property type="match status" value="1"/>
</dbReference>
<evidence type="ECO:0000256" key="1">
    <source>
        <dbReference type="PROSITE-ProRule" id="PRU10141"/>
    </source>
</evidence>
<dbReference type="AlphaFoldDB" id="A0A835AZY6"/>
<dbReference type="InterPro" id="IPR001245">
    <property type="entry name" value="Ser-Thr/Tyr_kinase_cat_dom"/>
</dbReference>
<accession>A0A835AZY6</accession>
<dbReference type="Proteomes" id="UP000636709">
    <property type="component" value="Unassembled WGS sequence"/>
</dbReference>